<feature type="compositionally biased region" description="Basic and acidic residues" evidence="1">
    <location>
        <begin position="178"/>
        <end position="190"/>
    </location>
</feature>
<dbReference type="RefSeq" id="WP_074311778.1">
    <property type="nucleotide sequence ID" value="NZ_FSQT01000001.1"/>
</dbReference>
<dbReference type="EMBL" id="FSQT01000001">
    <property type="protein sequence ID" value="SIM88079.1"/>
    <property type="molecule type" value="Genomic_DNA"/>
</dbReference>
<dbReference type="STRING" id="709881.SAMN04489832_2713"/>
<accession>A0A1N5WSD4</accession>
<evidence type="ECO:0000256" key="2">
    <source>
        <dbReference type="SAM" id="Phobius"/>
    </source>
</evidence>
<proteinExistence type="predicted"/>
<keyword evidence="2" id="KW-0812">Transmembrane</keyword>
<feature type="compositionally biased region" description="Polar residues" evidence="1">
    <location>
        <begin position="201"/>
        <end position="213"/>
    </location>
</feature>
<protein>
    <recommendedName>
        <fullName evidence="5">Tryptophan-associated transmembrane protein (Trp_oprn_chp)</fullName>
    </recommendedName>
</protein>
<gene>
    <name evidence="3" type="ORF">SAMN04489832_2713</name>
</gene>
<dbReference type="AlphaFoldDB" id="A0A1N5WSD4"/>
<name>A0A1N5WSD4_9ACTN</name>
<feature type="region of interest" description="Disordered" evidence="1">
    <location>
        <begin position="144"/>
        <end position="232"/>
    </location>
</feature>
<dbReference type="Proteomes" id="UP000185124">
    <property type="component" value="Unassembled WGS sequence"/>
</dbReference>
<feature type="transmembrane region" description="Helical" evidence="2">
    <location>
        <begin position="79"/>
        <end position="96"/>
    </location>
</feature>
<organism evidence="3 4">
    <name type="scientific">Micromonospora cremea</name>
    <dbReference type="NCBI Taxonomy" id="709881"/>
    <lineage>
        <taxon>Bacteria</taxon>
        <taxon>Bacillati</taxon>
        <taxon>Actinomycetota</taxon>
        <taxon>Actinomycetes</taxon>
        <taxon>Micromonosporales</taxon>
        <taxon>Micromonosporaceae</taxon>
        <taxon>Micromonospora</taxon>
    </lineage>
</organism>
<sequence length="232" mass="24416">MRHIKTVIAALIVGPLAWVLLAAGQGRSLGVFADAQDNGGALDPNALLKPLLVLAAAGLLLGLIATVRISPIGSVLTGLAYMVSYAGLLFSPARLLDLLSHQLSVAGYQIDLLTPVRTGTTLLLGSLLLVGVASVQRWRRWPQSDADEPTNVVPDTIIPPVSERDRPLGADGLGSTKQGEDPTKPGKSDEPAPAMAGGSRWTDSPRSHSTNEPWQPDATRWQSPPRGTGYPS</sequence>
<evidence type="ECO:0008006" key="5">
    <source>
        <dbReference type="Google" id="ProtNLM"/>
    </source>
</evidence>
<evidence type="ECO:0000313" key="4">
    <source>
        <dbReference type="Proteomes" id="UP000185124"/>
    </source>
</evidence>
<keyword evidence="4" id="KW-1185">Reference proteome</keyword>
<keyword evidence="2" id="KW-1133">Transmembrane helix</keyword>
<feature type="transmembrane region" description="Helical" evidence="2">
    <location>
        <begin position="46"/>
        <end position="67"/>
    </location>
</feature>
<keyword evidence="2" id="KW-0472">Membrane</keyword>
<evidence type="ECO:0000256" key="1">
    <source>
        <dbReference type="SAM" id="MobiDB-lite"/>
    </source>
</evidence>
<evidence type="ECO:0000313" key="3">
    <source>
        <dbReference type="EMBL" id="SIM88079.1"/>
    </source>
</evidence>
<dbReference type="OrthoDB" id="3403858at2"/>
<feature type="transmembrane region" description="Helical" evidence="2">
    <location>
        <begin position="116"/>
        <end position="135"/>
    </location>
</feature>
<reference evidence="4" key="1">
    <citation type="submission" date="2016-12" db="EMBL/GenBank/DDBJ databases">
        <authorList>
            <person name="Varghese N."/>
            <person name="Submissions S."/>
        </authorList>
    </citation>
    <scope>NUCLEOTIDE SEQUENCE [LARGE SCALE GENOMIC DNA]</scope>
    <source>
        <strain evidence="4">DSM 45599</strain>
    </source>
</reference>